<dbReference type="Gene3D" id="1.10.287.130">
    <property type="match status" value="1"/>
</dbReference>
<evidence type="ECO:0000313" key="16">
    <source>
        <dbReference type="Proteomes" id="UP000190911"/>
    </source>
</evidence>
<dbReference type="SUPFAM" id="SSF55874">
    <property type="entry name" value="ATPase domain of HSP90 chaperone/DNA topoisomerase II/histidine kinase"/>
    <property type="match status" value="1"/>
</dbReference>
<dbReference type="GO" id="GO:0005524">
    <property type="term" value="F:ATP binding"/>
    <property type="evidence" value="ECO:0007669"/>
    <property type="project" value="UniProtKB-KW"/>
</dbReference>
<dbReference type="SUPFAM" id="SSF47384">
    <property type="entry name" value="Homodimeric domain of signal transducing histidine kinase"/>
    <property type="match status" value="1"/>
</dbReference>
<dbReference type="Proteomes" id="UP000190911">
    <property type="component" value="Chromosome I"/>
</dbReference>
<reference evidence="15 16" key="1">
    <citation type="submission" date="2016-11" db="EMBL/GenBank/DDBJ databases">
        <authorList>
            <person name="Jaros S."/>
            <person name="Januszkiewicz K."/>
            <person name="Wedrychowicz H."/>
        </authorList>
    </citation>
    <scope>NUCLEOTIDE SEQUENCE [LARGE SCALE GENOMIC DNA]</scope>
    <source>
        <strain evidence="15 16">ACAM 12</strain>
    </source>
</reference>
<organism evidence="15 16">
    <name type="scientific">Vreelandella subglaciescola</name>
    <dbReference type="NCBI Taxonomy" id="29571"/>
    <lineage>
        <taxon>Bacteria</taxon>
        <taxon>Pseudomonadati</taxon>
        <taxon>Pseudomonadota</taxon>
        <taxon>Gammaproteobacteria</taxon>
        <taxon>Oceanospirillales</taxon>
        <taxon>Halomonadaceae</taxon>
        <taxon>Vreelandella</taxon>
    </lineage>
</organism>
<keyword evidence="7" id="KW-0547">Nucleotide-binding</keyword>
<protein>
    <recommendedName>
        <fullName evidence="3">histidine kinase</fullName>
        <ecNumber evidence="3">2.7.13.3</ecNumber>
    </recommendedName>
</protein>
<dbReference type="OrthoDB" id="9809766at2"/>
<evidence type="ECO:0000256" key="1">
    <source>
        <dbReference type="ARBA" id="ARBA00000085"/>
    </source>
</evidence>
<dbReference type="RefSeq" id="WP_079550593.1">
    <property type="nucleotide sequence ID" value="NZ_LT670847.1"/>
</dbReference>
<feature type="domain" description="Histidine kinase" evidence="13">
    <location>
        <begin position="234"/>
        <end position="441"/>
    </location>
</feature>
<keyword evidence="8 15" id="KW-0418">Kinase</keyword>
<keyword evidence="5" id="KW-0808">Transferase</keyword>
<dbReference type="InterPro" id="IPR005467">
    <property type="entry name" value="His_kinase_dom"/>
</dbReference>
<keyword evidence="11" id="KW-0902">Two-component regulatory system</keyword>
<evidence type="ECO:0000256" key="8">
    <source>
        <dbReference type="ARBA" id="ARBA00022777"/>
    </source>
</evidence>
<comment type="subcellular location">
    <subcellularLocation>
        <location evidence="2">Membrane</location>
        <topology evidence="2">Multi-pass membrane protein</topology>
    </subcellularLocation>
</comment>
<dbReference type="SMART" id="SM00387">
    <property type="entry name" value="HATPase_c"/>
    <property type="match status" value="1"/>
</dbReference>
<evidence type="ECO:0000256" key="2">
    <source>
        <dbReference type="ARBA" id="ARBA00004141"/>
    </source>
</evidence>
<feature type="transmembrane region" description="Helical" evidence="12">
    <location>
        <begin position="153"/>
        <end position="173"/>
    </location>
</feature>
<keyword evidence="6 12" id="KW-0812">Transmembrane</keyword>
<evidence type="ECO:0000256" key="4">
    <source>
        <dbReference type="ARBA" id="ARBA00022553"/>
    </source>
</evidence>
<gene>
    <name evidence="15" type="ORF">SAMN05878437_0235</name>
</gene>
<feature type="domain" description="HAMP" evidence="14">
    <location>
        <begin position="174"/>
        <end position="226"/>
    </location>
</feature>
<dbReference type="SMART" id="SM00388">
    <property type="entry name" value="HisKA"/>
    <property type="match status" value="1"/>
</dbReference>
<dbReference type="EMBL" id="LT670847">
    <property type="protein sequence ID" value="SHL91426.1"/>
    <property type="molecule type" value="Genomic_DNA"/>
</dbReference>
<evidence type="ECO:0000256" key="3">
    <source>
        <dbReference type="ARBA" id="ARBA00012438"/>
    </source>
</evidence>
<evidence type="ECO:0000256" key="12">
    <source>
        <dbReference type="SAM" id="Phobius"/>
    </source>
</evidence>
<keyword evidence="4" id="KW-0597">Phosphoprotein</keyword>
<dbReference type="AlphaFoldDB" id="A0A1M7EIM0"/>
<dbReference type="Pfam" id="PF02518">
    <property type="entry name" value="HATPase_c"/>
    <property type="match status" value="1"/>
</dbReference>
<name>A0A1M7EIM0_9GAMM</name>
<comment type="catalytic activity">
    <reaction evidence="1">
        <text>ATP + protein L-histidine = ADP + protein N-phospho-L-histidine.</text>
        <dbReference type="EC" id="2.7.13.3"/>
    </reaction>
</comment>
<dbReference type="PANTHER" id="PTHR45436:SF14">
    <property type="entry name" value="SENSOR PROTEIN QSEC"/>
    <property type="match status" value="1"/>
</dbReference>
<keyword evidence="16" id="KW-1185">Reference proteome</keyword>
<evidence type="ECO:0000256" key="6">
    <source>
        <dbReference type="ARBA" id="ARBA00022692"/>
    </source>
</evidence>
<evidence type="ECO:0000256" key="9">
    <source>
        <dbReference type="ARBA" id="ARBA00022840"/>
    </source>
</evidence>
<dbReference type="STRING" id="29571.SAMN05878437_0235"/>
<dbReference type="InterPro" id="IPR050428">
    <property type="entry name" value="TCS_sensor_his_kinase"/>
</dbReference>
<evidence type="ECO:0000256" key="7">
    <source>
        <dbReference type="ARBA" id="ARBA00022741"/>
    </source>
</evidence>
<accession>A0A1M7EIM0</accession>
<dbReference type="CDD" id="cd00082">
    <property type="entry name" value="HisKA"/>
    <property type="match status" value="1"/>
</dbReference>
<dbReference type="Gene3D" id="1.20.5.1040">
    <property type="entry name" value="Sensor protein qsec"/>
    <property type="match status" value="1"/>
</dbReference>
<sequence length="441" mass="48332">MRRATSLQRRLGFGLTLGVTLLWLLATAVTALVVEHTLNKTLDSVLEETAQRLLSLAVVEIFNREDTDLLQQVAALHPHEEYITYLVRGKDDVPLLVSHDIDLSVFPETPQMGLRSTATHRIYGISAVSNTFFIEVAEPLASRRQAKWQTLGMLLLPLVVLIPLSLIGIWWFVRHSLRGVLEYRNMLEARGAGDLSQVRGKNLPAEIVPIGDAVNQLLERLRRTLEAERSFTANSAHELRTPLAATLAQVQRLRREVPDGPVQDRAARIEVSLRELSRLSEKLMQLAKAESGGLLAETPQDILPIISHIVDDFQRAAETPLVLTLPNEARVMSSIDPDALAILLRNLIENALKHGQENQPVEIIVSGDGMLRVINAGVVVPREALHRLTDRFQRGKSRAGGSGLGLAIAQAIAVGAGATLTLASPAPGRIDGFEASFLLAH</sequence>
<evidence type="ECO:0000259" key="14">
    <source>
        <dbReference type="PROSITE" id="PS50885"/>
    </source>
</evidence>
<evidence type="ECO:0000313" key="15">
    <source>
        <dbReference type="EMBL" id="SHL91426.1"/>
    </source>
</evidence>
<evidence type="ECO:0000259" key="13">
    <source>
        <dbReference type="PROSITE" id="PS50109"/>
    </source>
</evidence>
<evidence type="ECO:0000256" key="5">
    <source>
        <dbReference type="ARBA" id="ARBA00022679"/>
    </source>
</evidence>
<keyword evidence="9" id="KW-0067">ATP-binding</keyword>
<dbReference type="Pfam" id="PF00512">
    <property type="entry name" value="HisKA"/>
    <property type="match status" value="1"/>
</dbReference>
<dbReference type="InterPro" id="IPR036097">
    <property type="entry name" value="HisK_dim/P_sf"/>
</dbReference>
<dbReference type="PROSITE" id="PS50109">
    <property type="entry name" value="HIS_KIN"/>
    <property type="match status" value="1"/>
</dbReference>
<dbReference type="PANTHER" id="PTHR45436">
    <property type="entry name" value="SENSOR HISTIDINE KINASE YKOH"/>
    <property type="match status" value="1"/>
</dbReference>
<dbReference type="InParanoid" id="A0A1M7EIM0"/>
<proteinExistence type="predicted"/>
<dbReference type="Gene3D" id="3.30.565.10">
    <property type="entry name" value="Histidine kinase-like ATPase, C-terminal domain"/>
    <property type="match status" value="1"/>
</dbReference>
<keyword evidence="12" id="KW-0472">Membrane</keyword>
<dbReference type="InterPro" id="IPR003594">
    <property type="entry name" value="HATPase_dom"/>
</dbReference>
<dbReference type="EC" id="2.7.13.3" evidence="3"/>
<dbReference type="CDD" id="cd00075">
    <property type="entry name" value="HATPase"/>
    <property type="match status" value="1"/>
</dbReference>
<keyword evidence="10 12" id="KW-1133">Transmembrane helix</keyword>
<dbReference type="InterPro" id="IPR003660">
    <property type="entry name" value="HAMP_dom"/>
</dbReference>
<evidence type="ECO:0000256" key="10">
    <source>
        <dbReference type="ARBA" id="ARBA00022989"/>
    </source>
</evidence>
<dbReference type="GO" id="GO:0000155">
    <property type="term" value="F:phosphorelay sensor kinase activity"/>
    <property type="evidence" value="ECO:0007669"/>
    <property type="project" value="InterPro"/>
</dbReference>
<dbReference type="InterPro" id="IPR036890">
    <property type="entry name" value="HATPase_C_sf"/>
</dbReference>
<dbReference type="PROSITE" id="PS50885">
    <property type="entry name" value="HAMP"/>
    <property type="match status" value="1"/>
</dbReference>
<dbReference type="GO" id="GO:0005886">
    <property type="term" value="C:plasma membrane"/>
    <property type="evidence" value="ECO:0007669"/>
    <property type="project" value="TreeGrafter"/>
</dbReference>
<evidence type="ECO:0000256" key="11">
    <source>
        <dbReference type="ARBA" id="ARBA00023012"/>
    </source>
</evidence>
<dbReference type="InterPro" id="IPR003661">
    <property type="entry name" value="HisK_dim/P_dom"/>
</dbReference>